<keyword evidence="2" id="KW-1185">Reference proteome</keyword>
<comment type="caution">
    <text evidence="1">The sequence shown here is derived from an EMBL/GenBank/DDBJ whole genome shotgun (WGS) entry which is preliminary data.</text>
</comment>
<dbReference type="Proteomes" id="UP000612585">
    <property type="component" value="Unassembled WGS sequence"/>
</dbReference>
<reference evidence="1" key="1">
    <citation type="submission" date="2021-01" db="EMBL/GenBank/DDBJ databases">
        <title>Whole genome shotgun sequence of Virgisporangium aurantiacum NBRC 16421.</title>
        <authorList>
            <person name="Komaki H."/>
            <person name="Tamura T."/>
        </authorList>
    </citation>
    <scope>NUCLEOTIDE SEQUENCE</scope>
    <source>
        <strain evidence="1">NBRC 16421</strain>
    </source>
</reference>
<name>A0A8J4DXC9_9ACTN</name>
<evidence type="ECO:0000313" key="1">
    <source>
        <dbReference type="EMBL" id="GIJ53441.1"/>
    </source>
</evidence>
<organism evidence="1 2">
    <name type="scientific">Virgisporangium aurantiacum</name>
    <dbReference type="NCBI Taxonomy" id="175570"/>
    <lineage>
        <taxon>Bacteria</taxon>
        <taxon>Bacillati</taxon>
        <taxon>Actinomycetota</taxon>
        <taxon>Actinomycetes</taxon>
        <taxon>Micromonosporales</taxon>
        <taxon>Micromonosporaceae</taxon>
        <taxon>Virgisporangium</taxon>
    </lineage>
</organism>
<protein>
    <submittedName>
        <fullName evidence="1">Uncharacterized protein</fullName>
    </submittedName>
</protein>
<dbReference type="AlphaFoldDB" id="A0A8J4DXC9"/>
<sequence length="61" mass="6028">MSRARSGARSVLVPIDTAASTSARAVMDLDPGRCTEEVTGPDAVGAGQGTGVEVAIATPTV</sequence>
<dbReference type="EMBL" id="BOPG01000006">
    <property type="protein sequence ID" value="GIJ53441.1"/>
    <property type="molecule type" value="Genomic_DNA"/>
</dbReference>
<evidence type="ECO:0000313" key="2">
    <source>
        <dbReference type="Proteomes" id="UP000612585"/>
    </source>
</evidence>
<gene>
    <name evidence="1" type="ORF">Vau01_009570</name>
</gene>
<proteinExistence type="predicted"/>
<accession>A0A8J4DXC9</accession>